<evidence type="ECO:0000313" key="3">
    <source>
        <dbReference type="Proteomes" id="UP000689195"/>
    </source>
</evidence>
<sequence>MPAMLLCTTIEEFYLINKETLKMHYKTIGRLLHQIQIMLMSIQSEEFYFQYKEKIKSTARLQRDHQIESK</sequence>
<comment type="caution">
    <text evidence="1">The sequence shown here is derived from an EMBL/GenBank/DDBJ whole genome shotgun (WGS) entry which is preliminary data.</text>
</comment>
<proteinExistence type="predicted"/>
<dbReference type="EMBL" id="CAJJDO010000104">
    <property type="protein sequence ID" value="CAD8193685.1"/>
    <property type="molecule type" value="Genomic_DNA"/>
</dbReference>
<dbReference type="AlphaFoldDB" id="A0A8S1WV67"/>
<evidence type="ECO:0000313" key="1">
    <source>
        <dbReference type="EMBL" id="CAD8193683.1"/>
    </source>
</evidence>
<dbReference type="EMBL" id="CAJJDO010000104">
    <property type="protein sequence ID" value="CAD8193683.1"/>
    <property type="molecule type" value="Genomic_DNA"/>
</dbReference>
<organism evidence="1 3">
    <name type="scientific">Paramecium pentaurelia</name>
    <dbReference type="NCBI Taxonomy" id="43138"/>
    <lineage>
        <taxon>Eukaryota</taxon>
        <taxon>Sar</taxon>
        <taxon>Alveolata</taxon>
        <taxon>Ciliophora</taxon>
        <taxon>Intramacronucleata</taxon>
        <taxon>Oligohymenophorea</taxon>
        <taxon>Peniculida</taxon>
        <taxon>Parameciidae</taxon>
        <taxon>Paramecium</taxon>
    </lineage>
</organism>
<accession>A0A8S1WV67</accession>
<reference evidence="1" key="1">
    <citation type="submission" date="2021-01" db="EMBL/GenBank/DDBJ databases">
        <authorList>
            <consortium name="Genoscope - CEA"/>
            <person name="William W."/>
        </authorList>
    </citation>
    <scope>NUCLEOTIDE SEQUENCE</scope>
</reference>
<gene>
    <name evidence="1" type="ORF">PPENT_87.1.T1040221</name>
    <name evidence="2" type="ORF">PPENT_87.1.T1040223</name>
</gene>
<dbReference type="Proteomes" id="UP000689195">
    <property type="component" value="Unassembled WGS sequence"/>
</dbReference>
<evidence type="ECO:0000313" key="2">
    <source>
        <dbReference type="EMBL" id="CAD8193685.1"/>
    </source>
</evidence>
<keyword evidence="3" id="KW-1185">Reference proteome</keyword>
<protein>
    <submittedName>
        <fullName evidence="1">Uncharacterized protein</fullName>
    </submittedName>
</protein>
<name>A0A8S1WV67_9CILI</name>